<evidence type="ECO:0000313" key="1">
    <source>
        <dbReference type="EMBL" id="GGI16729.1"/>
    </source>
</evidence>
<comment type="caution">
    <text evidence="1">The sequence shown here is derived from an EMBL/GenBank/DDBJ whole genome shotgun (WGS) entry which is preliminary data.</text>
</comment>
<gene>
    <name evidence="1" type="ORF">GCM10008066_05420</name>
</gene>
<protein>
    <recommendedName>
        <fullName evidence="3">DUF4936 family protein</fullName>
    </recommendedName>
</protein>
<dbReference type="InterPro" id="IPR032556">
    <property type="entry name" value="DUF4936"/>
</dbReference>
<dbReference type="Proteomes" id="UP000642180">
    <property type="component" value="Unassembled WGS sequence"/>
</dbReference>
<evidence type="ECO:0000313" key="2">
    <source>
        <dbReference type="Proteomes" id="UP000642180"/>
    </source>
</evidence>
<organism evidence="1 2">
    <name type="scientific">Oxalicibacterium faecigallinarum</name>
    <dbReference type="NCBI Taxonomy" id="573741"/>
    <lineage>
        <taxon>Bacteria</taxon>
        <taxon>Pseudomonadati</taxon>
        <taxon>Pseudomonadota</taxon>
        <taxon>Betaproteobacteria</taxon>
        <taxon>Burkholderiales</taxon>
        <taxon>Oxalobacteraceae</taxon>
        <taxon>Oxalicibacterium</taxon>
    </lineage>
</organism>
<dbReference type="Pfam" id="PF16290">
    <property type="entry name" value="DUF4936"/>
    <property type="match status" value="1"/>
</dbReference>
<keyword evidence="2" id="KW-1185">Reference proteome</keyword>
<accession>A0A8J3F198</accession>
<dbReference type="AlphaFoldDB" id="A0A8J3F198"/>
<sequence length="97" mass="10874">MSTDLYIYYRVREENAAHFLSKAVSMQKALQHTHGIQASLKRRPYAEDGLHTWMEIYLATPADFEQAIAAAVTTHGLASAIEGRRHVEHFVDATSCA</sequence>
<dbReference type="RefSeq" id="WP_188379738.1">
    <property type="nucleotide sequence ID" value="NZ_BMDI01000001.1"/>
</dbReference>
<proteinExistence type="predicted"/>
<name>A0A8J3F198_9BURK</name>
<evidence type="ECO:0008006" key="3">
    <source>
        <dbReference type="Google" id="ProtNLM"/>
    </source>
</evidence>
<reference evidence="2" key="1">
    <citation type="journal article" date="2019" name="Int. J. Syst. Evol. Microbiol.">
        <title>The Global Catalogue of Microorganisms (GCM) 10K type strain sequencing project: providing services to taxonomists for standard genome sequencing and annotation.</title>
        <authorList>
            <consortium name="The Broad Institute Genomics Platform"/>
            <consortium name="The Broad Institute Genome Sequencing Center for Infectious Disease"/>
            <person name="Wu L."/>
            <person name="Ma J."/>
        </authorList>
    </citation>
    <scope>NUCLEOTIDE SEQUENCE [LARGE SCALE GENOMIC DNA]</scope>
    <source>
        <strain evidence="2">CCM 2767</strain>
    </source>
</reference>
<dbReference type="EMBL" id="BMDI01000001">
    <property type="protein sequence ID" value="GGI16729.1"/>
    <property type="molecule type" value="Genomic_DNA"/>
</dbReference>